<keyword evidence="1" id="KW-0472">Membrane</keyword>
<keyword evidence="1" id="KW-1133">Transmembrane helix</keyword>
<protein>
    <recommendedName>
        <fullName evidence="4">Tetratricopeptide repeat protein</fullName>
    </recommendedName>
</protein>
<dbReference type="AlphaFoldDB" id="A0A1M6SHV9"/>
<name>A0A1M6SHV9_XYLRU</name>
<evidence type="ECO:0000313" key="3">
    <source>
        <dbReference type="Proteomes" id="UP000184130"/>
    </source>
</evidence>
<evidence type="ECO:0000256" key="1">
    <source>
        <dbReference type="SAM" id="Phobius"/>
    </source>
</evidence>
<reference evidence="2 3" key="1">
    <citation type="submission" date="2016-11" db="EMBL/GenBank/DDBJ databases">
        <authorList>
            <person name="Jaros S."/>
            <person name="Januszkiewicz K."/>
            <person name="Wedrychowicz H."/>
        </authorList>
    </citation>
    <scope>NUCLEOTIDE SEQUENCE [LARGE SCALE GENOMIC DNA]</scope>
    <source>
        <strain evidence="2 3">KHT3</strain>
    </source>
</reference>
<dbReference type="Proteomes" id="UP000184130">
    <property type="component" value="Unassembled WGS sequence"/>
</dbReference>
<feature type="transmembrane region" description="Helical" evidence="1">
    <location>
        <begin position="144"/>
        <end position="161"/>
    </location>
</feature>
<dbReference type="RefSeq" id="WP_073205182.1">
    <property type="nucleotide sequence ID" value="NZ_FRBD01000003.1"/>
</dbReference>
<organism evidence="2 3">
    <name type="scientific">Xylanibacter ruminicola</name>
    <name type="common">Prevotella ruminicola</name>
    <dbReference type="NCBI Taxonomy" id="839"/>
    <lineage>
        <taxon>Bacteria</taxon>
        <taxon>Pseudomonadati</taxon>
        <taxon>Bacteroidota</taxon>
        <taxon>Bacteroidia</taxon>
        <taxon>Bacteroidales</taxon>
        <taxon>Prevotellaceae</taxon>
        <taxon>Xylanibacter</taxon>
    </lineage>
</organism>
<feature type="transmembrane region" description="Helical" evidence="1">
    <location>
        <begin position="173"/>
        <end position="193"/>
    </location>
</feature>
<dbReference type="EMBL" id="FRBD01000003">
    <property type="protein sequence ID" value="SHK44197.1"/>
    <property type="molecule type" value="Genomic_DNA"/>
</dbReference>
<dbReference type="SUPFAM" id="SSF48452">
    <property type="entry name" value="TPR-like"/>
    <property type="match status" value="1"/>
</dbReference>
<sequence>MDNQLITIWQPIADGTERIEDWWQRNGNYIQSITHVDTDEEVMVLSASFYRYGMFLYNDGYAQQSLEYIDKALDIVDKNKGKLYENEYKNSIETIMESKCSVLYKLERYWEAYKIMKKLHSMKPQKDDYRIGMKNLLSASISKIANPAYIVLACIWGAMLLEQYVFDTNFIPSIVWTITWACWIVLLIIQFVVPPVISKIQK</sequence>
<gene>
    <name evidence="2" type="ORF">SAMN05216463_103193</name>
</gene>
<evidence type="ECO:0000313" key="2">
    <source>
        <dbReference type="EMBL" id="SHK44197.1"/>
    </source>
</evidence>
<keyword evidence="1" id="KW-0812">Transmembrane</keyword>
<dbReference type="InterPro" id="IPR011990">
    <property type="entry name" value="TPR-like_helical_dom_sf"/>
</dbReference>
<evidence type="ECO:0008006" key="4">
    <source>
        <dbReference type="Google" id="ProtNLM"/>
    </source>
</evidence>
<accession>A0A1M6SHV9</accession>
<dbReference type="Gene3D" id="1.25.40.10">
    <property type="entry name" value="Tetratricopeptide repeat domain"/>
    <property type="match status" value="1"/>
</dbReference>
<proteinExistence type="predicted"/>